<accession>A0A6L5GS60</accession>
<evidence type="ECO:0000313" key="3">
    <source>
        <dbReference type="Proteomes" id="UP000473648"/>
    </source>
</evidence>
<reference evidence="2" key="1">
    <citation type="journal article" date="2020" name="Appl. Environ. Microbiol.">
        <title>Medium-Chain Fatty Acid Synthesis by 'Candidatus Weimeria bifida' gen. nov., sp. nov., and 'Candidatus Pseudoramibacter fermentans' sp. nov.</title>
        <authorList>
            <person name="Scarborough M.J."/>
            <person name="Myers K.S."/>
            <person name="Donohue T.J."/>
            <person name="Noguera D.R."/>
        </authorList>
    </citation>
    <scope>NUCLEOTIDE SEQUENCE</scope>
    <source>
        <strain evidence="2">EUB1.1</strain>
    </source>
</reference>
<dbReference type="EMBL" id="VOGB01000004">
    <property type="protein sequence ID" value="MQM73074.1"/>
    <property type="molecule type" value="Genomic_DNA"/>
</dbReference>
<gene>
    <name evidence="2" type="ORF">FRC53_06590</name>
</gene>
<comment type="caution">
    <text evidence="2">The sequence shown here is derived from an EMBL/GenBank/DDBJ whole genome shotgun (WGS) entry which is preliminary data.</text>
</comment>
<evidence type="ECO:0000259" key="1">
    <source>
        <dbReference type="Pfam" id="PF13712"/>
    </source>
</evidence>
<dbReference type="Pfam" id="PF13712">
    <property type="entry name" value="Glyco_tranf_2_5"/>
    <property type="match status" value="1"/>
</dbReference>
<keyword evidence="2" id="KW-0808">Transferase</keyword>
<proteinExistence type="predicted"/>
<organism evidence="2 3">
    <name type="scientific">Candidatus Pseudoramibacter fermentans</name>
    <dbReference type="NCBI Taxonomy" id="2594427"/>
    <lineage>
        <taxon>Bacteria</taxon>
        <taxon>Bacillati</taxon>
        <taxon>Bacillota</taxon>
        <taxon>Clostridia</taxon>
        <taxon>Eubacteriales</taxon>
        <taxon>Eubacteriaceae</taxon>
        <taxon>Pseudoramibacter</taxon>
    </lineage>
</organism>
<feature type="domain" description="Streptomycin biosynthesis protein StrF" evidence="1">
    <location>
        <begin position="4"/>
        <end position="193"/>
    </location>
</feature>
<dbReference type="CDD" id="cd00761">
    <property type="entry name" value="Glyco_tranf_GTA_type"/>
    <property type="match status" value="1"/>
</dbReference>
<dbReference type="InterPro" id="IPR029044">
    <property type="entry name" value="Nucleotide-diphossugar_trans"/>
</dbReference>
<sequence length="246" mass="28788">MFSIICAYNNKKMLEDCVVRSLKRQKNAEYETIFVNAKEHHFSSASETLNYGGQQAKGDYLIFLHQDIIFETEDILEKIKFYCDHYQFGIAGVAGVTVISNRNRLITQIKDGKDHTAAGTELTIHHYNKPQKVFSLDECMFIIPNDVFKLFQFSDLGETWHLYATDYSCKCMKNGFDVLVLPIKNIWHLSDGNSFNSNYFSTIGRLIRLYRKDYKMIYTVYGRWPTQFVLSKLKILYKRIKYKING</sequence>
<name>A0A6L5GS60_9FIRM</name>
<dbReference type="Proteomes" id="UP000473648">
    <property type="component" value="Unassembled WGS sequence"/>
</dbReference>
<dbReference type="SUPFAM" id="SSF53448">
    <property type="entry name" value="Nucleotide-diphospho-sugar transferases"/>
    <property type="match status" value="1"/>
</dbReference>
<protein>
    <submittedName>
        <fullName evidence="2">Family 2 glycosyl transferase</fullName>
    </submittedName>
</protein>
<dbReference type="GO" id="GO:0016740">
    <property type="term" value="F:transferase activity"/>
    <property type="evidence" value="ECO:0007669"/>
    <property type="project" value="UniProtKB-KW"/>
</dbReference>
<dbReference type="Gene3D" id="3.90.550.10">
    <property type="entry name" value="Spore Coat Polysaccharide Biosynthesis Protein SpsA, Chain A"/>
    <property type="match status" value="1"/>
</dbReference>
<keyword evidence="3" id="KW-1185">Reference proteome</keyword>
<dbReference type="AlphaFoldDB" id="A0A6L5GS60"/>
<dbReference type="InterPro" id="IPR059123">
    <property type="entry name" value="StrF_dom"/>
</dbReference>
<evidence type="ECO:0000313" key="2">
    <source>
        <dbReference type="EMBL" id="MQM73074.1"/>
    </source>
</evidence>